<feature type="transmembrane region" description="Helical" evidence="6">
    <location>
        <begin position="6"/>
        <end position="24"/>
    </location>
</feature>
<organism evidence="9 10">
    <name type="scientific">Formimonas warabiya</name>
    <dbReference type="NCBI Taxonomy" id="1761012"/>
    <lineage>
        <taxon>Bacteria</taxon>
        <taxon>Bacillati</taxon>
        <taxon>Bacillota</taxon>
        <taxon>Clostridia</taxon>
        <taxon>Eubacteriales</taxon>
        <taxon>Peptococcaceae</taxon>
        <taxon>Candidatus Formimonas</taxon>
    </lineage>
</organism>
<evidence type="ECO:0000259" key="8">
    <source>
        <dbReference type="Pfam" id="PF18955"/>
    </source>
</evidence>
<dbReference type="AlphaFoldDB" id="A0A3G1KVU9"/>
<comment type="subcellular location">
    <subcellularLocation>
        <location evidence="1 6">Cell membrane</location>
        <topology evidence="1 6">Multi-pass membrane protein</topology>
    </subcellularLocation>
</comment>
<feature type="domain" description="DUF5698" evidence="8">
    <location>
        <begin position="19"/>
        <end position="76"/>
    </location>
</feature>
<comment type="similarity">
    <text evidence="6">Belongs to the UPF0316 family.</text>
</comment>
<dbReference type="NCBIfam" id="NF003194">
    <property type="entry name" value="PRK04164.1-5"/>
    <property type="match status" value="1"/>
</dbReference>
<feature type="transmembrane region" description="Helical" evidence="6">
    <location>
        <begin position="58"/>
        <end position="78"/>
    </location>
</feature>
<evidence type="ECO:0000256" key="1">
    <source>
        <dbReference type="ARBA" id="ARBA00004651"/>
    </source>
</evidence>
<evidence type="ECO:0000256" key="2">
    <source>
        <dbReference type="ARBA" id="ARBA00022475"/>
    </source>
</evidence>
<dbReference type="KEGG" id="fwa:DCMF_18890"/>
<dbReference type="Proteomes" id="UP000323521">
    <property type="component" value="Chromosome"/>
</dbReference>
<dbReference type="GO" id="GO:0005886">
    <property type="term" value="C:plasma membrane"/>
    <property type="evidence" value="ECO:0007669"/>
    <property type="project" value="UniProtKB-SubCell"/>
</dbReference>
<evidence type="ECO:0000313" key="9">
    <source>
        <dbReference type="EMBL" id="ATW26540.1"/>
    </source>
</evidence>
<evidence type="ECO:0000256" key="4">
    <source>
        <dbReference type="ARBA" id="ARBA00022989"/>
    </source>
</evidence>
<dbReference type="Pfam" id="PF18955">
    <property type="entry name" value="DUF5698"/>
    <property type="match status" value="1"/>
</dbReference>
<proteinExistence type="inferred from homology"/>
<dbReference type="InterPro" id="IPR022930">
    <property type="entry name" value="UPF0316"/>
</dbReference>
<dbReference type="InterPro" id="IPR044035">
    <property type="entry name" value="DUF5698"/>
</dbReference>
<dbReference type="PANTHER" id="PTHR40060:SF1">
    <property type="entry name" value="UPF0316 PROTEIN YEBE"/>
    <property type="match status" value="1"/>
</dbReference>
<dbReference type="Pfam" id="PF10035">
    <property type="entry name" value="DUF2179"/>
    <property type="match status" value="1"/>
</dbReference>
<keyword evidence="3 6" id="KW-0812">Transmembrane</keyword>
<dbReference type="InterPro" id="IPR019264">
    <property type="entry name" value="DUF2179"/>
</dbReference>
<dbReference type="CDD" id="cd16381">
    <property type="entry name" value="YitT_C_like_1"/>
    <property type="match status" value="1"/>
</dbReference>
<sequence>MYTILIILGVQIIYVSMFTIRMILTLKGRSYSAAVISMGEIFIYMSGLTLVLNRLDNPINLLAYCVGYGLGILTGTFIEGKMALGYVMVQIITSREDAGLAEQLRENGFGVTSWLAEGRDADRLVLEVLAKRKNEPHLYKMVDSLCRPDAFVISHEPRHFRGGFWMQKVRC</sequence>
<name>A0A3G1KVU9_FORW1</name>
<keyword evidence="4 6" id="KW-1133">Transmembrane helix</keyword>
<keyword evidence="2 6" id="KW-1003">Cell membrane</keyword>
<evidence type="ECO:0000259" key="7">
    <source>
        <dbReference type="Pfam" id="PF10035"/>
    </source>
</evidence>
<feature type="domain" description="DUF2179" evidence="7">
    <location>
        <begin position="109"/>
        <end position="162"/>
    </location>
</feature>
<keyword evidence="5 6" id="KW-0472">Membrane</keyword>
<dbReference type="PANTHER" id="PTHR40060">
    <property type="entry name" value="UPF0316 PROTEIN YEBE"/>
    <property type="match status" value="1"/>
</dbReference>
<feature type="transmembrane region" description="Helical" evidence="6">
    <location>
        <begin position="31"/>
        <end position="52"/>
    </location>
</feature>
<dbReference type="HAMAP" id="MF_01515">
    <property type="entry name" value="UPF0316"/>
    <property type="match status" value="1"/>
</dbReference>
<gene>
    <name evidence="9" type="ORF">DCMF_18890</name>
</gene>
<evidence type="ECO:0000256" key="3">
    <source>
        <dbReference type="ARBA" id="ARBA00022692"/>
    </source>
</evidence>
<accession>A0A3G1KVU9</accession>
<evidence type="ECO:0000256" key="5">
    <source>
        <dbReference type="ARBA" id="ARBA00023136"/>
    </source>
</evidence>
<dbReference type="RefSeq" id="WP_148135859.1">
    <property type="nucleotide sequence ID" value="NZ_CP017634.1"/>
</dbReference>
<dbReference type="EMBL" id="CP017634">
    <property type="protein sequence ID" value="ATW26540.1"/>
    <property type="molecule type" value="Genomic_DNA"/>
</dbReference>
<keyword evidence="10" id="KW-1185">Reference proteome</keyword>
<dbReference type="OrthoDB" id="48231at2"/>
<evidence type="ECO:0000313" key="10">
    <source>
        <dbReference type="Proteomes" id="UP000323521"/>
    </source>
</evidence>
<protein>
    <recommendedName>
        <fullName evidence="6">UPF0316 protein DCMF_18890</fullName>
    </recommendedName>
</protein>
<reference evidence="9 10" key="1">
    <citation type="submission" date="2016-10" db="EMBL/GenBank/DDBJ databases">
        <title>Complete Genome Sequence of Peptococcaceae strain DCMF.</title>
        <authorList>
            <person name="Edwards R.J."/>
            <person name="Holland S.I."/>
            <person name="Deshpande N.P."/>
            <person name="Wong Y.K."/>
            <person name="Ertan H."/>
            <person name="Manefield M."/>
            <person name="Russell T.L."/>
            <person name="Lee M.J."/>
        </authorList>
    </citation>
    <scope>NUCLEOTIDE SEQUENCE [LARGE SCALE GENOMIC DNA]</scope>
    <source>
        <strain evidence="9 10">DCMF</strain>
    </source>
</reference>
<evidence type="ECO:0000256" key="6">
    <source>
        <dbReference type="HAMAP-Rule" id="MF_01515"/>
    </source>
</evidence>